<keyword evidence="2" id="KW-0812">Transmembrane</keyword>
<gene>
    <name evidence="4" type="ORF">RFI_05404</name>
</gene>
<dbReference type="EMBL" id="ASPP01004755">
    <property type="protein sequence ID" value="ETO31714.1"/>
    <property type="molecule type" value="Genomic_DNA"/>
</dbReference>
<name>X6P0V6_RETFI</name>
<dbReference type="PANTHER" id="PTHR20913">
    <property type="entry name" value="TBC1 DOMAIN FAMILY MEMBER 20/GTPASE"/>
    <property type="match status" value="1"/>
</dbReference>
<comment type="caution">
    <text evidence="4">The sequence shown here is derived from an EMBL/GenBank/DDBJ whole genome shotgun (WGS) entry which is preliminary data.</text>
</comment>
<dbReference type="OrthoDB" id="206700at2759"/>
<evidence type="ECO:0000256" key="1">
    <source>
        <dbReference type="ARBA" id="ARBA00022468"/>
    </source>
</evidence>
<dbReference type="GO" id="GO:0005789">
    <property type="term" value="C:endoplasmic reticulum membrane"/>
    <property type="evidence" value="ECO:0007669"/>
    <property type="project" value="TreeGrafter"/>
</dbReference>
<dbReference type="Gene3D" id="1.10.472.80">
    <property type="entry name" value="Ypt/Rab-GAP domain of gyp1p, domain 3"/>
    <property type="match status" value="1"/>
</dbReference>
<keyword evidence="1" id="KW-0343">GTPase activation</keyword>
<feature type="domain" description="Rab-GAP TBC" evidence="3">
    <location>
        <begin position="1"/>
        <end position="35"/>
    </location>
</feature>
<dbReference type="Proteomes" id="UP000023152">
    <property type="component" value="Unassembled WGS sequence"/>
</dbReference>
<dbReference type="InterPro" id="IPR045913">
    <property type="entry name" value="TBC20/Gyp8-like"/>
</dbReference>
<keyword evidence="5" id="KW-1185">Reference proteome</keyword>
<accession>X6P0V6</accession>
<evidence type="ECO:0000313" key="5">
    <source>
        <dbReference type="Proteomes" id="UP000023152"/>
    </source>
</evidence>
<organism evidence="4 5">
    <name type="scientific">Reticulomyxa filosa</name>
    <dbReference type="NCBI Taxonomy" id="46433"/>
    <lineage>
        <taxon>Eukaryota</taxon>
        <taxon>Sar</taxon>
        <taxon>Rhizaria</taxon>
        <taxon>Retaria</taxon>
        <taxon>Foraminifera</taxon>
        <taxon>Monothalamids</taxon>
        <taxon>Reticulomyxidae</taxon>
        <taxon>Reticulomyxa</taxon>
    </lineage>
</organism>
<evidence type="ECO:0000259" key="3">
    <source>
        <dbReference type="PROSITE" id="PS50086"/>
    </source>
</evidence>
<dbReference type="SUPFAM" id="SSF47923">
    <property type="entry name" value="Ypt/Rab-GAP domain of gyp1p"/>
    <property type="match status" value="1"/>
</dbReference>
<dbReference type="InterPro" id="IPR000195">
    <property type="entry name" value="Rab-GAP-TBC_dom"/>
</dbReference>
<dbReference type="AlphaFoldDB" id="X6P0V6"/>
<keyword evidence="2" id="KW-0472">Membrane</keyword>
<evidence type="ECO:0000313" key="4">
    <source>
        <dbReference type="EMBL" id="ETO31714.1"/>
    </source>
</evidence>
<dbReference type="GO" id="GO:0006888">
    <property type="term" value="P:endoplasmic reticulum to Golgi vesicle-mediated transport"/>
    <property type="evidence" value="ECO:0007669"/>
    <property type="project" value="TreeGrafter"/>
</dbReference>
<feature type="non-terminal residue" evidence="4">
    <location>
        <position position="1"/>
    </location>
</feature>
<keyword evidence="2" id="KW-1133">Transmembrane helix</keyword>
<protein>
    <recommendedName>
        <fullName evidence="3">Rab-GAP TBC domain-containing protein</fullName>
    </recommendedName>
</protein>
<dbReference type="PROSITE" id="PS50086">
    <property type="entry name" value="TBC_RABGAP"/>
    <property type="match status" value="1"/>
</dbReference>
<dbReference type="InterPro" id="IPR035969">
    <property type="entry name" value="Rab-GAP_TBC_sf"/>
</dbReference>
<sequence length="176" mass="21065">VTPFFSLSWILTWFSHNIERFEDIARLYDFFLASHPLMPVYFTVAMIVDFREKLLNECECSPGGVHIFFQHIKWNDWRKERFDKVIEDSAQMFQRFPPRQLYTEFAFEELKQIPDDSPFLAQNIDEVVDLNKQYSGIYLRLPFWHYQNPDFWNYIALPLAAAALAGYCISTWNTKK</sequence>
<reference evidence="4 5" key="1">
    <citation type="journal article" date="2013" name="Curr. Biol.">
        <title>The Genome of the Foraminiferan Reticulomyxa filosa.</title>
        <authorList>
            <person name="Glockner G."/>
            <person name="Hulsmann N."/>
            <person name="Schleicher M."/>
            <person name="Noegel A.A."/>
            <person name="Eichinger L."/>
            <person name="Gallinger C."/>
            <person name="Pawlowski J."/>
            <person name="Sierra R."/>
            <person name="Euteneuer U."/>
            <person name="Pillet L."/>
            <person name="Moustafa A."/>
            <person name="Platzer M."/>
            <person name="Groth M."/>
            <person name="Szafranski K."/>
            <person name="Schliwa M."/>
        </authorList>
    </citation>
    <scope>NUCLEOTIDE SEQUENCE [LARGE SCALE GENOMIC DNA]</scope>
</reference>
<dbReference type="GO" id="GO:0005096">
    <property type="term" value="F:GTPase activator activity"/>
    <property type="evidence" value="ECO:0007669"/>
    <property type="project" value="UniProtKB-KW"/>
</dbReference>
<feature type="transmembrane region" description="Helical" evidence="2">
    <location>
        <begin position="151"/>
        <end position="170"/>
    </location>
</feature>
<proteinExistence type="predicted"/>
<dbReference type="PANTHER" id="PTHR20913:SF7">
    <property type="entry name" value="RE60063P"/>
    <property type="match status" value="1"/>
</dbReference>
<evidence type="ECO:0000256" key="2">
    <source>
        <dbReference type="SAM" id="Phobius"/>
    </source>
</evidence>